<dbReference type="AlphaFoldDB" id="A0A382NB75"/>
<dbReference type="EMBL" id="UINC01099301">
    <property type="protein sequence ID" value="SVC58454.1"/>
    <property type="molecule type" value="Genomic_DNA"/>
</dbReference>
<sequence>MSDYESTIISNVRDDNDNRQSDCIIIFGDSSGVGIYKRLDANPKSI</sequence>
<feature type="non-terminal residue" evidence="1">
    <location>
        <position position="46"/>
    </location>
</feature>
<name>A0A382NB75_9ZZZZ</name>
<organism evidence="1">
    <name type="scientific">marine metagenome</name>
    <dbReference type="NCBI Taxonomy" id="408172"/>
    <lineage>
        <taxon>unclassified sequences</taxon>
        <taxon>metagenomes</taxon>
        <taxon>ecological metagenomes</taxon>
    </lineage>
</organism>
<evidence type="ECO:0000313" key="1">
    <source>
        <dbReference type="EMBL" id="SVC58454.1"/>
    </source>
</evidence>
<reference evidence="1" key="1">
    <citation type="submission" date="2018-05" db="EMBL/GenBank/DDBJ databases">
        <authorList>
            <person name="Lanie J.A."/>
            <person name="Ng W.-L."/>
            <person name="Kazmierczak K.M."/>
            <person name="Andrzejewski T.M."/>
            <person name="Davidsen T.M."/>
            <person name="Wayne K.J."/>
            <person name="Tettelin H."/>
            <person name="Glass J.I."/>
            <person name="Rusch D."/>
            <person name="Podicherti R."/>
            <person name="Tsui H.-C.T."/>
            <person name="Winkler M.E."/>
        </authorList>
    </citation>
    <scope>NUCLEOTIDE SEQUENCE</scope>
</reference>
<accession>A0A382NB75</accession>
<proteinExistence type="predicted"/>
<protein>
    <submittedName>
        <fullName evidence="1">Uncharacterized protein</fullName>
    </submittedName>
</protein>
<gene>
    <name evidence="1" type="ORF">METZ01_LOCUS311308</name>
</gene>